<reference evidence="2" key="1">
    <citation type="submission" date="2017-02" db="EMBL/GenBank/DDBJ databases">
        <authorList>
            <person name="Varghese N."/>
            <person name="Submissions S."/>
        </authorList>
    </citation>
    <scope>NUCLEOTIDE SEQUENCE [LARGE SCALE GENOMIC DNA]</scope>
    <source>
        <strain evidence="2">DSM 22270</strain>
    </source>
</reference>
<evidence type="ECO:0000313" key="1">
    <source>
        <dbReference type="EMBL" id="SKC16697.1"/>
    </source>
</evidence>
<organism evidence="1 2">
    <name type="scientific">Dyadobacter psychrophilus</name>
    <dbReference type="NCBI Taxonomy" id="651661"/>
    <lineage>
        <taxon>Bacteria</taxon>
        <taxon>Pseudomonadati</taxon>
        <taxon>Bacteroidota</taxon>
        <taxon>Cytophagia</taxon>
        <taxon>Cytophagales</taxon>
        <taxon>Spirosomataceae</taxon>
        <taxon>Dyadobacter</taxon>
    </lineage>
</organism>
<dbReference type="AlphaFoldDB" id="A0A1T5H7N7"/>
<keyword evidence="2" id="KW-1185">Reference proteome</keyword>
<dbReference type="STRING" id="651661.SAMN05660293_05026"/>
<dbReference type="Proteomes" id="UP000190897">
    <property type="component" value="Unassembled WGS sequence"/>
</dbReference>
<name>A0A1T5H7N7_9BACT</name>
<gene>
    <name evidence="1" type="ORF">SAMN05660293_05026</name>
</gene>
<protein>
    <submittedName>
        <fullName evidence="1">Uncharacterized protein</fullName>
    </submittedName>
</protein>
<dbReference type="OrthoDB" id="960273at2"/>
<dbReference type="EMBL" id="FUZA01000009">
    <property type="protein sequence ID" value="SKC16697.1"/>
    <property type="molecule type" value="Genomic_DNA"/>
</dbReference>
<dbReference type="RefSeq" id="WP_082217477.1">
    <property type="nucleotide sequence ID" value="NZ_FUZA01000009.1"/>
</dbReference>
<proteinExistence type="predicted"/>
<sequence length="104" mass="11234">MAKKKALSLSLDATRDFTLTLEPVSGGITLFYAFVNGVKVIQADGTKKRVWSGTISIAQVRIKVRVVGIGDASFNLGIDLPGTAEDQSLTLKLQDGYYETDILL</sequence>
<evidence type="ECO:0000313" key="2">
    <source>
        <dbReference type="Proteomes" id="UP000190897"/>
    </source>
</evidence>
<accession>A0A1T5H7N7</accession>